<accession>A0ABN9L291</accession>
<sequence length="108" mass="12225">MFIVSKALPSVERSSSYSSAALDFENLHKLDPVFDSPRMSRRSLRLTTPTTVFSEDLHNSSINSNVSYSGSASNDRTINRQVVRHNIVRGNPRSGLEFFLFIFCRNLL</sequence>
<name>A0ABN9L291_9NEOB</name>
<comment type="caution">
    <text evidence="1">The sequence shown here is derived from an EMBL/GenBank/DDBJ whole genome shotgun (WGS) entry which is preliminary data.</text>
</comment>
<evidence type="ECO:0000313" key="2">
    <source>
        <dbReference type="Proteomes" id="UP001176940"/>
    </source>
</evidence>
<gene>
    <name evidence="1" type="ORF">RIMI_LOCUS3410611</name>
</gene>
<proteinExistence type="predicted"/>
<dbReference type="Proteomes" id="UP001176940">
    <property type="component" value="Unassembled WGS sequence"/>
</dbReference>
<dbReference type="EMBL" id="CAUEEQ010005113">
    <property type="protein sequence ID" value="CAJ0928405.1"/>
    <property type="molecule type" value="Genomic_DNA"/>
</dbReference>
<organism evidence="1 2">
    <name type="scientific">Ranitomeya imitator</name>
    <name type="common">mimic poison frog</name>
    <dbReference type="NCBI Taxonomy" id="111125"/>
    <lineage>
        <taxon>Eukaryota</taxon>
        <taxon>Metazoa</taxon>
        <taxon>Chordata</taxon>
        <taxon>Craniata</taxon>
        <taxon>Vertebrata</taxon>
        <taxon>Euteleostomi</taxon>
        <taxon>Amphibia</taxon>
        <taxon>Batrachia</taxon>
        <taxon>Anura</taxon>
        <taxon>Neobatrachia</taxon>
        <taxon>Hyloidea</taxon>
        <taxon>Dendrobatidae</taxon>
        <taxon>Dendrobatinae</taxon>
        <taxon>Ranitomeya</taxon>
    </lineage>
</organism>
<keyword evidence="2" id="KW-1185">Reference proteome</keyword>
<reference evidence="1" key="1">
    <citation type="submission" date="2023-07" db="EMBL/GenBank/DDBJ databases">
        <authorList>
            <person name="Stuckert A."/>
        </authorList>
    </citation>
    <scope>NUCLEOTIDE SEQUENCE</scope>
</reference>
<evidence type="ECO:0000313" key="1">
    <source>
        <dbReference type="EMBL" id="CAJ0928405.1"/>
    </source>
</evidence>
<protein>
    <submittedName>
        <fullName evidence="1">Uncharacterized protein</fullName>
    </submittedName>
</protein>